<protein>
    <submittedName>
        <fullName evidence="3">Fatty acid desaturase family protein</fullName>
    </submittedName>
</protein>
<dbReference type="Proteomes" id="UP001595443">
    <property type="component" value="Unassembled WGS sequence"/>
</dbReference>
<dbReference type="Pfam" id="PF00487">
    <property type="entry name" value="FA_desaturase"/>
    <property type="match status" value="1"/>
</dbReference>
<feature type="transmembrane region" description="Helical" evidence="1">
    <location>
        <begin position="34"/>
        <end position="54"/>
    </location>
</feature>
<evidence type="ECO:0000313" key="4">
    <source>
        <dbReference type="Proteomes" id="UP001595443"/>
    </source>
</evidence>
<name>A0ABV7AE29_9RHOB</name>
<feature type="domain" description="Fatty acid desaturase" evidence="2">
    <location>
        <begin position="60"/>
        <end position="286"/>
    </location>
</feature>
<feature type="transmembrane region" description="Helical" evidence="1">
    <location>
        <begin position="60"/>
        <end position="78"/>
    </location>
</feature>
<dbReference type="PANTHER" id="PTHR12879">
    <property type="entry name" value="SPHINGOLIPID DELTA 4 DESATURASE/C-4 HYDROXYLASE PROTEIN DES2"/>
    <property type="match status" value="1"/>
</dbReference>
<accession>A0ABV7AE29</accession>
<comment type="caution">
    <text evidence="3">The sequence shown here is derived from an EMBL/GenBank/DDBJ whole genome shotgun (WGS) entry which is preliminary data.</text>
</comment>
<dbReference type="CDD" id="cd03511">
    <property type="entry name" value="Rhizopine-oxygenase-like"/>
    <property type="match status" value="1"/>
</dbReference>
<dbReference type="PANTHER" id="PTHR12879:SF8">
    <property type="entry name" value="SPHINGOLIPID DELTA(4)-DESATURASE DES1"/>
    <property type="match status" value="1"/>
</dbReference>
<reference evidence="4" key="1">
    <citation type="journal article" date="2019" name="Int. J. Syst. Evol. Microbiol.">
        <title>The Global Catalogue of Microorganisms (GCM) 10K type strain sequencing project: providing services to taxonomists for standard genome sequencing and annotation.</title>
        <authorList>
            <consortium name="The Broad Institute Genomics Platform"/>
            <consortium name="The Broad Institute Genome Sequencing Center for Infectious Disease"/>
            <person name="Wu L."/>
            <person name="Ma J."/>
        </authorList>
    </citation>
    <scope>NUCLEOTIDE SEQUENCE [LARGE SCALE GENOMIC DNA]</scope>
    <source>
        <strain evidence="4">KCTC 62192</strain>
    </source>
</reference>
<evidence type="ECO:0000259" key="2">
    <source>
        <dbReference type="Pfam" id="PF00487"/>
    </source>
</evidence>
<dbReference type="InterPro" id="IPR005804">
    <property type="entry name" value="FA_desaturase_dom"/>
</dbReference>
<keyword evidence="1" id="KW-0472">Membrane</keyword>
<evidence type="ECO:0000313" key="3">
    <source>
        <dbReference type="EMBL" id="MFC2967297.1"/>
    </source>
</evidence>
<evidence type="ECO:0000256" key="1">
    <source>
        <dbReference type="SAM" id="Phobius"/>
    </source>
</evidence>
<proteinExistence type="predicted"/>
<keyword evidence="1" id="KW-0812">Transmembrane</keyword>
<gene>
    <name evidence="3" type="ORF">ACFOES_04250</name>
</gene>
<dbReference type="InterPro" id="IPR039393">
    <property type="entry name" value="Rhizopine-oxygenase-like"/>
</dbReference>
<feature type="transmembrane region" description="Helical" evidence="1">
    <location>
        <begin position="191"/>
        <end position="214"/>
    </location>
</feature>
<keyword evidence="4" id="KW-1185">Reference proteome</keyword>
<sequence length="327" mass="37309">MASTVLTPITQALEDGALTRRELKALMRRSDGPALWRLGVWIVAIGGTGSLVWAAMGTAWVWPAMFVHGILMVHHFALQHECVHYTPFKTRWLNDVTGNICGFLIALPHQFFRYEHCDHHTHTQLKGQDPELIELPISLGKYLWYVSSVPYWRAKVQEFARHSLGRVSEHEKAFLPKEAYGAVFREARIMLALYAAILVACIATGWWAPFWYWWGPVLLGEPVMRWIRLTEHVGRPNTRDMRENTRTNLISRPLAFLSWNMNYHAEHHYAASVPFHALPKLHEKLDGYVHVEPRGYLGAHLDILAQLTGRKPRSDAIGDGARGGQEA</sequence>
<dbReference type="RefSeq" id="WP_377831934.1">
    <property type="nucleotide sequence ID" value="NZ_JBHRSK010000004.1"/>
</dbReference>
<organism evidence="3 4">
    <name type="scientific">Acidimangrovimonas pyrenivorans</name>
    <dbReference type="NCBI Taxonomy" id="2030798"/>
    <lineage>
        <taxon>Bacteria</taxon>
        <taxon>Pseudomonadati</taxon>
        <taxon>Pseudomonadota</taxon>
        <taxon>Alphaproteobacteria</taxon>
        <taxon>Rhodobacterales</taxon>
        <taxon>Paracoccaceae</taxon>
        <taxon>Acidimangrovimonas</taxon>
    </lineage>
</organism>
<dbReference type="EMBL" id="JBHRSK010000004">
    <property type="protein sequence ID" value="MFC2967297.1"/>
    <property type="molecule type" value="Genomic_DNA"/>
</dbReference>
<keyword evidence="1" id="KW-1133">Transmembrane helix</keyword>